<feature type="domain" description="DUF306" evidence="1">
    <location>
        <begin position="194"/>
        <end position="288"/>
    </location>
</feature>
<evidence type="ECO:0000259" key="2">
    <source>
        <dbReference type="Pfam" id="PF14302"/>
    </source>
</evidence>
<sequence length="298" mass="34301">MPIMKKSIKSSLFFILLFLFQYTLQAQSTSFRIKVKSGLDNTPPYLVKYYNSKNWENFYAEIQQFNYNAAFEYNIRVKKTKTAQASIYTLEEIISKLKVDHSDITIWDVGENYVNDPVSGKLTCLQIKSNKKNKWEYISVPILGFDYQEQYRYRIKVKQTKAKDTDSIHYELLNIISKDKVTELPSVASFLARFKWNLLQLNGKDVTSNSANIGFDAKNGTIAGSTGCNKFWGNFSIKGNMISFPNLASTMKSCNGPNIENDFFAVVEQKQIQFDIAEQTLNLYIDGRLVMIFGLERE</sequence>
<proteinExistence type="predicted"/>
<accession>A0ABP8A8M2</accession>
<dbReference type="InterPro" id="IPR025485">
    <property type="entry name" value="DUF4377"/>
</dbReference>
<comment type="caution">
    <text evidence="3">The sequence shown here is derived from an EMBL/GenBank/DDBJ whole genome shotgun (WGS) entry which is preliminary data.</text>
</comment>
<dbReference type="PANTHER" id="PTHR35535:SF1">
    <property type="entry name" value="HEAT SHOCK PROTEIN HSLJ"/>
    <property type="match status" value="1"/>
</dbReference>
<feature type="domain" description="DUF4377" evidence="2">
    <location>
        <begin position="45"/>
        <end position="96"/>
    </location>
</feature>
<protein>
    <recommendedName>
        <fullName evidence="5">DUF4377 domain-containing protein</fullName>
    </recommendedName>
</protein>
<dbReference type="PANTHER" id="PTHR35535">
    <property type="entry name" value="HEAT SHOCK PROTEIN HSLJ"/>
    <property type="match status" value="1"/>
</dbReference>
<dbReference type="InterPro" id="IPR053147">
    <property type="entry name" value="Hsp_HslJ-like"/>
</dbReference>
<organism evidence="3 4">
    <name type="scientific">Sphingobacterium ginsenosidimutans</name>
    <dbReference type="NCBI Taxonomy" id="687845"/>
    <lineage>
        <taxon>Bacteria</taxon>
        <taxon>Pseudomonadati</taxon>
        <taxon>Bacteroidota</taxon>
        <taxon>Sphingobacteriia</taxon>
        <taxon>Sphingobacteriales</taxon>
        <taxon>Sphingobacteriaceae</taxon>
        <taxon>Sphingobacterium</taxon>
    </lineage>
</organism>
<evidence type="ECO:0008006" key="5">
    <source>
        <dbReference type="Google" id="ProtNLM"/>
    </source>
</evidence>
<evidence type="ECO:0000313" key="4">
    <source>
        <dbReference type="Proteomes" id="UP001500167"/>
    </source>
</evidence>
<evidence type="ECO:0000259" key="1">
    <source>
        <dbReference type="Pfam" id="PF03724"/>
    </source>
</evidence>
<feature type="domain" description="DUF4377" evidence="2">
    <location>
        <begin position="120"/>
        <end position="178"/>
    </location>
</feature>
<dbReference type="Proteomes" id="UP001500167">
    <property type="component" value="Unassembled WGS sequence"/>
</dbReference>
<dbReference type="Pfam" id="PF03724">
    <property type="entry name" value="META"/>
    <property type="match status" value="1"/>
</dbReference>
<name>A0ABP8A8M2_9SPHI</name>
<dbReference type="Gene3D" id="2.40.128.270">
    <property type="match status" value="1"/>
</dbReference>
<dbReference type="EMBL" id="BAAAZK010000007">
    <property type="protein sequence ID" value="GAA4179746.1"/>
    <property type="molecule type" value="Genomic_DNA"/>
</dbReference>
<dbReference type="InterPro" id="IPR005184">
    <property type="entry name" value="DUF306_Meta_HslJ"/>
</dbReference>
<keyword evidence="4" id="KW-1185">Reference proteome</keyword>
<gene>
    <name evidence="3" type="ORF">GCM10022218_32750</name>
</gene>
<evidence type="ECO:0000313" key="3">
    <source>
        <dbReference type="EMBL" id="GAA4179746.1"/>
    </source>
</evidence>
<dbReference type="Pfam" id="PF14302">
    <property type="entry name" value="DUF4377"/>
    <property type="match status" value="2"/>
</dbReference>
<reference evidence="4" key="1">
    <citation type="journal article" date="2019" name="Int. J. Syst. Evol. Microbiol.">
        <title>The Global Catalogue of Microorganisms (GCM) 10K type strain sequencing project: providing services to taxonomists for standard genome sequencing and annotation.</title>
        <authorList>
            <consortium name="The Broad Institute Genomics Platform"/>
            <consortium name="The Broad Institute Genome Sequencing Center for Infectious Disease"/>
            <person name="Wu L."/>
            <person name="Ma J."/>
        </authorList>
    </citation>
    <scope>NUCLEOTIDE SEQUENCE [LARGE SCALE GENOMIC DNA]</scope>
    <source>
        <strain evidence="4">JCM 16722</strain>
    </source>
</reference>
<dbReference type="InterPro" id="IPR038670">
    <property type="entry name" value="HslJ-like_sf"/>
</dbReference>